<evidence type="ECO:0000256" key="4">
    <source>
        <dbReference type="ARBA" id="ARBA00022989"/>
    </source>
</evidence>
<dbReference type="InterPro" id="IPR007816">
    <property type="entry name" value="ResB-like_domain"/>
</dbReference>
<accession>A0ABW1VFC4</accession>
<reference evidence="9" key="1">
    <citation type="journal article" date="2019" name="Int. J. Syst. Evol. Microbiol.">
        <title>The Global Catalogue of Microorganisms (GCM) 10K type strain sequencing project: providing services to taxonomists for standard genome sequencing and annotation.</title>
        <authorList>
            <consortium name="The Broad Institute Genomics Platform"/>
            <consortium name="The Broad Institute Genome Sequencing Center for Infectious Disease"/>
            <person name="Wu L."/>
            <person name="Ma J."/>
        </authorList>
    </citation>
    <scope>NUCLEOTIDE SEQUENCE [LARGE SCALE GENOMIC DNA]</scope>
    <source>
        <strain evidence="9">CCUG 43304</strain>
    </source>
</reference>
<feature type="transmembrane region" description="Helical" evidence="6">
    <location>
        <begin position="482"/>
        <end position="501"/>
    </location>
</feature>
<feature type="transmembrane region" description="Helical" evidence="6">
    <location>
        <begin position="42"/>
        <end position="59"/>
    </location>
</feature>
<dbReference type="EMBL" id="JBHSTP010000002">
    <property type="protein sequence ID" value="MFC6356651.1"/>
    <property type="molecule type" value="Genomic_DNA"/>
</dbReference>
<evidence type="ECO:0000256" key="6">
    <source>
        <dbReference type="SAM" id="Phobius"/>
    </source>
</evidence>
<feature type="transmembrane region" description="Helical" evidence="6">
    <location>
        <begin position="95"/>
        <end position="114"/>
    </location>
</feature>
<dbReference type="Proteomes" id="UP001596306">
    <property type="component" value="Unassembled WGS sequence"/>
</dbReference>
<evidence type="ECO:0000313" key="9">
    <source>
        <dbReference type="Proteomes" id="UP001596306"/>
    </source>
</evidence>
<sequence>MSRPSDHIDSRQPADGGINQPRLGFVGWLRWLWRQLTSMRTALFLLLLLAIAAVPGSLVPQRSSDPNGVTQYFVDNPDLAPVLDTFQAFEVYTSVWFSSIYLLLFVSLIGCVVPRTRYHFQALRAKPPKTPARLARLAGFIEREVPAGVADAASVVEAARAQLRSGGYRVAVFTDAKELSVSAERGYLRETGNLVFHSALIGILVAVGFGGGFGFTGQRVVVEGQSFVNSLLAYESYNPGRFFSPGSLEPYKLTLDSFDVTYETENRDAFGQPTDFAANVTVEHKGEKPEPGRVKVNEPLRTGGTDIYLLGNGYAPTITVRDPEGTVVFTDSIPFLPQDAQLTSLGVVKVPDGLAEQIGMIGFFYPTQAAQQQPYFSSFPDLEYPVLTLDVFAGDLGIDGGIPTSVYTLNTDSMTQLTRGDTGVKSIELMPGRSQELPNGLGTVTFENAAPNAPADPAETTDYSHSVLRFASLDIHNDPTQGWVLLFAVLVLLGLLTSLFIPRRRIWVKVVEREDGSLRIEYAGLARGEDPTLEEAVAAVAERHSAAFTAPLAPAGQSDLG</sequence>
<evidence type="ECO:0000256" key="5">
    <source>
        <dbReference type="ARBA" id="ARBA00023136"/>
    </source>
</evidence>
<keyword evidence="5 6" id="KW-0472">Membrane</keyword>
<protein>
    <submittedName>
        <fullName evidence="8">Cytochrome c biogenesis protein ResB</fullName>
    </submittedName>
</protein>
<keyword evidence="3" id="KW-0201">Cytochrome c-type biogenesis</keyword>
<proteinExistence type="predicted"/>
<gene>
    <name evidence="8" type="ORF">ACFQB0_11090</name>
</gene>
<evidence type="ECO:0000259" key="7">
    <source>
        <dbReference type="Pfam" id="PF05140"/>
    </source>
</evidence>
<keyword evidence="2 6" id="KW-0812">Transmembrane</keyword>
<evidence type="ECO:0000256" key="1">
    <source>
        <dbReference type="ARBA" id="ARBA00004141"/>
    </source>
</evidence>
<dbReference type="PANTHER" id="PTHR31566">
    <property type="entry name" value="CYTOCHROME C BIOGENESIS PROTEIN CCS1, CHLOROPLASTIC"/>
    <property type="match status" value="1"/>
</dbReference>
<evidence type="ECO:0000256" key="2">
    <source>
        <dbReference type="ARBA" id="ARBA00022692"/>
    </source>
</evidence>
<evidence type="ECO:0000256" key="3">
    <source>
        <dbReference type="ARBA" id="ARBA00022748"/>
    </source>
</evidence>
<dbReference type="RefSeq" id="WP_386731366.1">
    <property type="nucleotide sequence ID" value="NZ_JBHSTP010000002.1"/>
</dbReference>
<comment type="subcellular location">
    <subcellularLocation>
        <location evidence="1">Membrane</location>
        <topology evidence="1">Multi-pass membrane protein</topology>
    </subcellularLocation>
</comment>
<feature type="transmembrane region" description="Helical" evidence="6">
    <location>
        <begin position="194"/>
        <end position="215"/>
    </location>
</feature>
<evidence type="ECO:0000313" key="8">
    <source>
        <dbReference type="EMBL" id="MFC6356651.1"/>
    </source>
</evidence>
<comment type="caution">
    <text evidence="8">The sequence shown here is derived from an EMBL/GenBank/DDBJ whole genome shotgun (WGS) entry which is preliminary data.</text>
</comment>
<keyword evidence="4 6" id="KW-1133">Transmembrane helix</keyword>
<keyword evidence="9" id="KW-1185">Reference proteome</keyword>
<organism evidence="8 9">
    <name type="scientific">Luethyella okanaganae</name>
    <dbReference type="NCBI Taxonomy" id="69372"/>
    <lineage>
        <taxon>Bacteria</taxon>
        <taxon>Bacillati</taxon>
        <taxon>Actinomycetota</taxon>
        <taxon>Actinomycetes</taxon>
        <taxon>Micrococcales</taxon>
        <taxon>Microbacteriaceae</taxon>
        <taxon>Luethyella</taxon>
    </lineage>
</organism>
<dbReference type="PANTHER" id="PTHR31566:SF0">
    <property type="entry name" value="CYTOCHROME C BIOGENESIS PROTEIN CCS1, CHLOROPLASTIC"/>
    <property type="match status" value="1"/>
</dbReference>
<dbReference type="Pfam" id="PF05140">
    <property type="entry name" value="ResB"/>
    <property type="match status" value="1"/>
</dbReference>
<name>A0ABW1VFC4_9MICO</name>
<feature type="domain" description="ResB-like" evidence="7">
    <location>
        <begin position="39"/>
        <end position="537"/>
    </location>
</feature>
<dbReference type="InterPro" id="IPR023494">
    <property type="entry name" value="Cyt_c_bgen_Ccs1/CcsB/ResB"/>
</dbReference>